<feature type="binding site" evidence="9">
    <location>
        <position position="280"/>
    </location>
    <ligand>
        <name>pyridoxal 5'-phosphate</name>
        <dbReference type="ChEBI" id="CHEBI:597326"/>
    </ligand>
</feature>
<comment type="pathway">
    <text evidence="2 9">Amino-acid biosynthesis; L-lysine biosynthesis via DAP pathway; LL-2,6-diaminopimelate from (S)-tetrahydrodipicolinate (aminotransferase route): step 1/1.</text>
</comment>
<feature type="binding site" evidence="9">
    <location>
        <begin position="108"/>
        <end position="109"/>
    </location>
    <ligand>
        <name>pyridoxal 5'-phosphate</name>
        <dbReference type="ChEBI" id="CHEBI:597326"/>
    </ligand>
</feature>
<feature type="binding site" evidence="9">
    <location>
        <position position="176"/>
    </location>
    <ligand>
        <name>substrate</name>
    </ligand>
</feature>
<keyword evidence="7 9" id="KW-0663">Pyridoxal phosphate</keyword>
<feature type="domain" description="Aminotransferase class I/classII large" evidence="10">
    <location>
        <begin position="34"/>
        <end position="393"/>
    </location>
</feature>
<dbReference type="AlphaFoldDB" id="E6U3R2"/>
<evidence type="ECO:0000313" key="11">
    <source>
        <dbReference type="EMBL" id="ADU26479.1"/>
    </source>
</evidence>
<comment type="function">
    <text evidence="9">Involved in the synthesis of meso-diaminopimelate (m-DAP or DL-DAP), required for both lysine and peptidoglycan biosynthesis. Catalyzes the direct conversion of tetrahydrodipicolinate to LL-diaminopimelate.</text>
</comment>
<evidence type="ECO:0000256" key="3">
    <source>
        <dbReference type="ARBA" id="ARBA00013138"/>
    </source>
</evidence>
<dbReference type="InterPro" id="IPR019942">
    <property type="entry name" value="DapL/ALD1"/>
</dbReference>
<dbReference type="KEGG" id="eha:Ethha_0920"/>
<dbReference type="CDD" id="cd00609">
    <property type="entry name" value="AAT_like"/>
    <property type="match status" value="1"/>
</dbReference>
<dbReference type="STRING" id="663278.Ethha_0920"/>
<protein>
    <recommendedName>
        <fullName evidence="4 9">LL-diaminopimelate aminotransferase</fullName>
        <shortName evidence="9">DAP-AT</shortName>
        <shortName evidence="9">DAP-aminotransferase</shortName>
        <shortName evidence="9">LL-DAP-aminotransferase</shortName>
        <ecNumber evidence="3 9">2.6.1.83</ecNumber>
    </recommendedName>
</protein>
<sequence>MAFFNENYTKLSESYLFATIEQRVNAYKKANPDKKVISLGIGDVTRPLPQVCLNAMHAAVDEMGSAETFRGYGPYEGYAFLRDAIAEGDFRSRGIDISADEIFVSDGAKSDTGNIGDIFGPENVVAITDPVYPVYIDTNVMAGRTVKIIPCEEANGFAPLPPSFHADIVYLCSPNNPTGSVLNKRQLADWVTYAKANHAVILYDAAYERFITEDEIPHSIFEIEGAKSCAIEFRSFSKTAGFTGTRCGYAVIPKELTLTAGGETFPAHKLWLRHQSTKYNGTSYIIQRGAAAVFTPEGRKEVAELIDDYLENARIIREGLLAAGFSCSGGVNAPYIWLKCPQGLSSWELFDELLNKASVVGTPGAGFGEKGEGFFRLTSFGSRGDTVEAVQRIEQAFK</sequence>
<feature type="binding site" evidence="9">
    <location>
        <position position="109"/>
    </location>
    <ligand>
        <name>substrate</name>
    </ligand>
</feature>
<evidence type="ECO:0000256" key="6">
    <source>
        <dbReference type="ARBA" id="ARBA00022679"/>
    </source>
</evidence>
<dbReference type="Proteomes" id="UP000001551">
    <property type="component" value="Chromosome"/>
</dbReference>
<dbReference type="RefSeq" id="WP_013484843.1">
    <property type="nucleotide sequence ID" value="NC_014828.1"/>
</dbReference>
<dbReference type="EMBL" id="CP002400">
    <property type="protein sequence ID" value="ADU26479.1"/>
    <property type="molecule type" value="Genomic_DNA"/>
</dbReference>
<comment type="subunit">
    <text evidence="9">Homodimer.</text>
</comment>
<dbReference type="GO" id="GO:0033362">
    <property type="term" value="P:lysine biosynthetic process via diaminopimelate, diaminopimelate-aminotransferase pathway"/>
    <property type="evidence" value="ECO:0007669"/>
    <property type="project" value="UniProtKB-UniRule"/>
</dbReference>
<feature type="binding site" evidence="9">
    <location>
        <position position="72"/>
    </location>
    <ligand>
        <name>pyridoxal 5'-phosphate</name>
        <dbReference type="ChEBI" id="CHEBI:597326"/>
    </ligand>
</feature>
<reference evidence="11 12" key="1">
    <citation type="submission" date="2010-12" db="EMBL/GenBank/DDBJ databases">
        <title>Complete sequence of Ethanoligenens harbinense YUAN-3.</title>
        <authorList>
            <person name="Lucas S."/>
            <person name="Copeland A."/>
            <person name="Lapidus A."/>
            <person name="Cheng J.-F."/>
            <person name="Bruce D."/>
            <person name="Goodwin L."/>
            <person name="Pitluck S."/>
            <person name="Chertkov O."/>
            <person name="Misra M."/>
            <person name="Detter J.C."/>
            <person name="Han C."/>
            <person name="Tapia R."/>
            <person name="Land M."/>
            <person name="Hauser L."/>
            <person name="Jeffries C."/>
            <person name="Kyrpides N."/>
            <person name="Ivanova N."/>
            <person name="Mikhailova N."/>
            <person name="Wang A."/>
            <person name="Mouttaki H."/>
            <person name="He Z."/>
            <person name="Zhou J."/>
            <person name="Hemme C.L."/>
            <person name="Woyke T."/>
        </authorList>
    </citation>
    <scope>NUCLEOTIDE SEQUENCE [LARGE SCALE GENOMIC DNA]</scope>
    <source>
        <strain evidence="12">DSM 18485 / JCM 12961 / CGMCC 1.5033 / YUAN-3</strain>
    </source>
</reference>
<keyword evidence="6 9" id="KW-0808">Transferase</keyword>
<dbReference type="GO" id="GO:0030170">
    <property type="term" value="F:pyridoxal phosphate binding"/>
    <property type="evidence" value="ECO:0007669"/>
    <property type="project" value="UniProtKB-UniRule"/>
</dbReference>
<dbReference type="GO" id="GO:0010285">
    <property type="term" value="F:L,L-diaminopimelate aminotransferase activity"/>
    <property type="evidence" value="ECO:0007669"/>
    <property type="project" value="UniProtKB-UniRule"/>
</dbReference>
<dbReference type="UniPathway" id="UPA00034">
    <property type="reaction ID" value="UER00466"/>
</dbReference>
<dbReference type="InterPro" id="IPR015424">
    <property type="entry name" value="PyrdxlP-dep_Trfase"/>
</dbReference>
<evidence type="ECO:0000256" key="9">
    <source>
        <dbReference type="HAMAP-Rule" id="MF_01642"/>
    </source>
</evidence>
<dbReference type="PANTHER" id="PTHR43144">
    <property type="entry name" value="AMINOTRANSFERASE"/>
    <property type="match status" value="1"/>
</dbReference>
<feature type="modified residue" description="N6-(pyridoxal phosphate)lysine" evidence="9">
    <location>
        <position position="238"/>
    </location>
</feature>
<evidence type="ECO:0000256" key="1">
    <source>
        <dbReference type="ARBA" id="ARBA00001933"/>
    </source>
</evidence>
<keyword evidence="12" id="KW-1185">Reference proteome</keyword>
<evidence type="ECO:0000256" key="2">
    <source>
        <dbReference type="ARBA" id="ARBA00004982"/>
    </source>
</evidence>
<dbReference type="HOGENOM" id="CLU_051433_0_0_9"/>
<feature type="binding site" evidence="9">
    <location>
        <position position="280"/>
    </location>
    <ligand>
        <name>substrate</name>
    </ligand>
</feature>
<dbReference type="InterPro" id="IPR015421">
    <property type="entry name" value="PyrdxlP-dep_Trfase_major"/>
</dbReference>
<dbReference type="HAMAP" id="MF_01642">
    <property type="entry name" value="DapL_aminotrans_1"/>
    <property type="match status" value="1"/>
</dbReference>
<accession>E6U3R2</accession>
<name>E6U3R2_ETHHY</name>
<dbReference type="NCBIfam" id="TIGR03542">
    <property type="entry name" value="DAPAT_plant"/>
    <property type="match status" value="1"/>
</dbReference>
<dbReference type="EC" id="2.6.1.83" evidence="3 9"/>
<evidence type="ECO:0000256" key="8">
    <source>
        <dbReference type="ARBA" id="ARBA00051934"/>
    </source>
</evidence>
<evidence type="ECO:0000256" key="5">
    <source>
        <dbReference type="ARBA" id="ARBA00022576"/>
    </source>
</evidence>
<comment type="cofactor">
    <cofactor evidence="1 9">
        <name>pyridoxal 5'-phosphate</name>
        <dbReference type="ChEBI" id="CHEBI:597326"/>
    </cofactor>
</comment>
<dbReference type="Pfam" id="PF00155">
    <property type="entry name" value="Aminotran_1_2"/>
    <property type="match status" value="1"/>
</dbReference>
<feature type="binding site" evidence="9">
    <location>
        <position position="207"/>
    </location>
    <ligand>
        <name>pyridoxal 5'-phosphate</name>
        <dbReference type="ChEBI" id="CHEBI:597326"/>
    </ligand>
</feature>
<dbReference type="SUPFAM" id="SSF53383">
    <property type="entry name" value="PLP-dependent transferases"/>
    <property type="match status" value="1"/>
</dbReference>
<evidence type="ECO:0000256" key="4">
    <source>
        <dbReference type="ARBA" id="ARBA00018052"/>
    </source>
</evidence>
<evidence type="ECO:0000259" key="10">
    <source>
        <dbReference type="Pfam" id="PF00155"/>
    </source>
</evidence>
<comment type="catalytic activity">
    <reaction evidence="8 9">
        <text>(2S,6S)-2,6-diaminopimelate + 2-oxoglutarate = (S)-2,3,4,5-tetrahydrodipicolinate + L-glutamate + H2O + H(+)</text>
        <dbReference type="Rhea" id="RHEA:23988"/>
        <dbReference type="ChEBI" id="CHEBI:15377"/>
        <dbReference type="ChEBI" id="CHEBI:15378"/>
        <dbReference type="ChEBI" id="CHEBI:16810"/>
        <dbReference type="ChEBI" id="CHEBI:16845"/>
        <dbReference type="ChEBI" id="CHEBI:29985"/>
        <dbReference type="ChEBI" id="CHEBI:57609"/>
        <dbReference type="EC" id="2.6.1.83"/>
    </reaction>
</comment>
<feature type="binding site" evidence="9">
    <location>
        <position position="132"/>
    </location>
    <ligand>
        <name>substrate</name>
    </ligand>
</feature>
<evidence type="ECO:0000313" key="12">
    <source>
        <dbReference type="Proteomes" id="UP000001551"/>
    </source>
</evidence>
<dbReference type="InterPro" id="IPR015422">
    <property type="entry name" value="PyrdxlP-dep_Trfase_small"/>
</dbReference>
<keyword evidence="5 9" id="KW-0032">Aminotransferase</keyword>
<feature type="binding site" evidence="9">
    <location>
        <begin position="235"/>
        <end position="237"/>
    </location>
    <ligand>
        <name>pyridoxal 5'-phosphate</name>
        <dbReference type="ChEBI" id="CHEBI:597326"/>
    </ligand>
</feature>
<proteinExistence type="inferred from homology"/>
<comment type="similarity">
    <text evidence="9">Belongs to the class-I pyridoxal-phosphate-dependent aminotransferase family. LL-diaminopimelate aminotransferase subfamily.</text>
</comment>
<dbReference type="FunFam" id="3.40.640.10:FF:000099">
    <property type="entry name" value="LL-diaminopimelate aminotransferase, chloroplastic"/>
    <property type="match status" value="1"/>
</dbReference>
<feature type="binding site" evidence="9">
    <location>
        <position position="176"/>
    </location>
    <ligand>
        <name>pyridoxal 5'-phosphate</name>
        <dbReference type="ChEBI" id="CHEBI:597326"/>
    </ligand>
</feature>
<dbReference type="Gene3D" id="3.90.1150.10">
    <property type="entry name" value="Aspartate Aminotransferase, domain 1"/>
    <property type="match status" value="1"/>
</dbReference>
<feature type="binding site" evidence="9">
    <location>
        <position position="42"/>
    </location>
    <ligand>
        <name>substrate</name>
    </ligand>
</feature>
<gene>
    <name evidence="9" type="primary">dapL</name>
    <name evidence="11" type="ordered locus">Ethha_0920</name>
</gene>
<feature type="binding site" evidence="9">
    <location>
        <position position="376"/>
    </location>
    <ligand>
        <name>substrate</name>
    </ligand>
</feature>
<feature type="binding site" evidence="9">
    <location>
        <position position="132"/>
    </location>
    <ligand>
        <name>pyridoxal 5'-phosphate</name>
        <dbReference type="ChEBI" id="CHEBI:597326"/>
    </ligand>
</feature>
<dbReference type="Gene3D" id="3.40.640.10">
    <property type="entry name" value="Type I PLP-dependent aspartate aminotransferase-like (Major domain)"/>
    <property type="match status" value="1"/>
</dbReference>
<evidence type="ECO:0000256" key="7">
    <source>
        <dbReference type="ARBA" id="ARBA00022898"/>
    </source>
</evidence>
<dbReference type="eggNOG" id="COG0436">
    <property type="taxonomic scope" value="Bacteria"/>
</dbReference>
<organism evidence="11 12">
    <name type="scientific">Ethanoligenens harbinense (strain DSM 18485 / JCM 12961 / CGMCC 1.5033 / YUAN-3)</name>
    <dbReference type="NCBI Taxonomy" id="663278"/>
    <lineage>
        <taxon>Bacteria</taxon>
        <taxon>Bacillati</taxon>
        <taxon>Bacillota</taxon>
        <taxon>Clostridia</taxon>
        <taxon>Eubacteriales</taxon>
        <taxon>Oscillospiraceae</taxon>
        <taxon>Ethanoligenens</taxon>
    </lineage>
</organism>
<dbReference type="InterPro" id="IPR004839">
    <property type="entry name" value="Aminotransferase_I/II_large"/>
</dbReference>
<feature type="binding site" evidence="9">
    <location>
        <position position="246"/>
    </location>
    <ligand>
        <name>pyridoxal 5'-phosphate</name>
        <dbReference type="ChEBI" id="CHEBI:597326"/>
    </ligand>
</feature>
<feature type="binding site" evidence="9">
    <location>
        <position position="15"/>
    </location>
    <ligand>
        <name>substrate</name>
    </ligand>
</feature>